<dbReference type="InterPro" id="IPR036005">
    <property type="entry name" value="Creatinase/aminopeptidase-like"/>
</dbReference>
<comment type="caution">
    <text evidence="3">The sequence shown here is derived from an EMBL/GenBank/DDBJ whole genome shotgun (WGS) entry which is preliminary data.</text>
</comment>
<dbReference type="Gene3D" id="3.90.230.10">
    <property type="entry name" value="Creatinase/methionine aminopeptidase superfamily"/>
    <property type="match status" value="1"/>
</dbReference>
<reference evidence="3 4" key="1">
    <citation type="journal article" date="2013" name="Biodegradation">
        <title>Quantitative proteomic analysis of ibuprofen-degrading Patulibacter sp. strain I11.</title>
        <authorList>
            <person name="Almeida B."/>
            <person name="Kjeldal H."/>
            <person name="Lolas I."/>
            <person name="Knudsen A.D."/>
            <person name="Carvalho G."/>
            <person name="Nielsen K.L."/>
            <person name="Barreto Crespo M.T."/>
            <person name="Stensballe A."/>
            <person name="Nielsen J.L."/>
        </authorList>
    </citation>
    <scope>NUCLEOTIDE SEQUENCE [LARGE SCALE GENOMIC DNA]</scope>
    <source>
        <strain evidence="3 4">I11</strain>
    </source>
</reference>
<evidence type="ECO:0000259" key="2">
    <source>
        <dbReference type="Pfam" id="PF00557"/>
    </source>
</evidence>
<proteinExistence type="predicted"/>
<sequence length="411" mass="43408">MIQKDPSVAADSHPVAPTAADLPPAPSAAEFVDRQRRARAAVDAAGLAGLVAFGSRNWPWAVKWLADHQSGFQQQGASPTFGDKGFSALVLPVDGEPILVLDQRVGPGDVAVADARTVESITRGLADALRDAGLVGRPLGVAGEGVMLERHRRQVEGRLGSPLDLRPADAILEPLHRVKSPVELERMRHASAVGSAWMRAMMEAIEPGRTEAEVIAAGLPVMLRGGGFPADVVAGSGNPCKPQAPRGIPSFNATRPLERGDLIRIDGFGPVGGYGCDLARSSCVGAEPTDAQRTVLEHAVAFIDTLIAAVRPGVTHEQVHDLGTAWMVDRGYAPHGYFEGFWPAFGHQIGLTTEGPFIAAQEDDPIQAGQVMALEIVLGTPETGGISHEECVIVTESGTELLTGGCPQRWW</sequence>
<evidence type="ECO:0000313" key="3">
    <source>
        <dbReference type="EMBL" id="EHN09356.1"/>
    </source>
</evidence>
<dbReference type="PANTHER" id="PTHR46112">
    <property type="entry name" value="AMINOPEPTIDASE"/>
    <property type="match status" value="1"/>
</dbReference>
<dbReference type="SUPFAM" id="SSF55920">
    <property type="entry name" value="Creatinase/aminopeptidase"/>
    <property type="match status" value="1"/>
</dbReference>
<protein>
    <submittedName>
        <fullName evidence="3">Peptidase M24</fullName>
    </submittedName>
</protein>
<dbReference type="InterPro" id="IPR050659">
    <property type="entry name" value="Peptidase_M24B"/>
</dbReference>
<evidence type="ECO:0000256" key="1">
    <source>
        <dbReference type="SAM" id="MobiDB-lite"/>
    </source>
</evidence>
<name>H0EAE0_9ACTN</name>
<accession>H0EAE0</accession>
<keyword evidence="4" id="KW-1185">Reference proteome</keyword>
<evidence type="ECO:0000313" key="4">
    <source>
        <dbReference type="Proteomes" id="UP000005143"/>
    </source>
</evidence>
<dbReference type="Proteomes" id="UP000005143">
    <property type="component" value="Unassembled WGS sequence"/>
</dbReference>
<dbReference type="InterPro" id="IPR000994">
    <property type="entry name" value="Pept_M24"/>
</dbReference>
<dbReference type="EMBL" id="AGUD01000294">
    <property type="protein sequence ID" value="EHN09356.1"/>
    <property type="molecule type" value="Genomic_DNA"/>
</dbReference>
<dbReference type="RefSeq" id="WP_007578250.1">
    <property type="nucleotide sequence ID" value="NZ_AGUD01000294.1"/>
</dbReference>
<feature type="region of interest" description="Disordered" evidence="1">
    <location>
        <begin position="1"/>
        <end position="25"/>
    </location>
</feature>
<dbReference type="Pfam" id="PF00557">
    <property type="entry name" value="Peptidase_M24"/>
    <property type="match status" value="1"/>
</dbReference>
<dbReference type="CDD" id="cd01066">
    <property type="entry name" value="APP_MetAP"/>
    <property type="match status" value="1"/>
</dbReference>
<feature type="domain" description="Peptidase M24" evidence="2">
    <location>
        <begin position="185"/>
        <end position="396"/>
    </location>
</feature>
<dbReference type="PANTHER" id="PTHR46112:SF2">
    <property type="entry name" value="XAA-PRO AMINOPEPTIDASE P-RELATED"/>
    <property type="match status" value="1"/>
</dbReference>
<dbReference type="OrthoDB" id="9761809at2"/>
<organism evidence="3 4">
    <name type="scientific">Patulibacter medicamentivorans</name>
    <dbReference type="NCBI Taxonomy" id="1097667"/>
    <lineage>
        <taxon>Bacteria</taxon>
        <taxon>Bacillati</taxon>
        <taxon>Actinomycetota</taxon>
        <taxon>Thermoleophilia</taxon>
        <taxon>Solirubrobacterales</taxon>
        <taxon>Patulibacteraceae</taxon>
        <taxon>Patulibacter</taxon>
    </lineage>
</organism>
<gene>
    <name evidence="3" type="ORF">PAI11_38140</name>
</gene>
<dbReference type="AlphaFoldDB" id="H0EAE0"/>